<comment type="similarity">
    <text evidence="7">Belongs to the truncated hemoglobin family. Group II subfamily.</text>
</comment>
<dbReference type="PANTHER" id="PTHR47366:SF1">
    <property type="entry name" value="TWO-ON-TWO HEMOGLOBIN-3"/>
    <property type="match status" value="1"/>
</dbReference>
<keyword evidence="3" id="KW-0813">Transport</keyword>
<evidence type="ECO:0000256" key="3">
    <source>
        <dbReference type="ARBA" id="ARBA00022448"/>
    </source>
</evidence>
<dbReference type="GO" id="GO:0019825">
    <property type="term" value="F:oxygen binding"/>
    <property type="evidence" value="ECO:0007669"/>
    <property type="project" value="InterPro"/>
</dbReference>
<comment type="similarity">
    <text evidence="2">Belongs to the truncated hemoglobin family. Group I subfamily.</text>
</comment>
<dbReference type="InterPro" id="IPR001486">
    <property type="entry name" value="Hemoglobin_trunc"/>
</dbReference>
<dbReference type="Gene3D" id="1.10.490.10">
    <property type="entry name" value="Globins"/>
    <property type="match status" value="1"/>
</dbReference>
<name>A0A7S2W1T5_9STRA</name>
<keyword evidence="5" id="KW-0479">Metal-binding</keyword>
<comment type="cofactor">
    <cofactor evidence="1">
        <name>heme</name>
        <dbReference type="ChEBI" id="CHEBI:30413"/>
    </cofactor>
</comment>
<proteinExistence type="inferred from homology"/>
<dbReference type="InterPro" id="IPR009050">
    <property type="entry name" value="Globin-like_sf"/>
</dbReference>
<dbReference type="GO" id="GO:0005344">
    <property type="term" value="F:oxygen carrier activity"/>
    <property type="evidence" value="ECO:0007669"/>
    <property type="project" value="InterPro"/>
</dbReference>
<evidence type="ECO:0008006" key="9">
    <source>
        <dbReference type="Google" id="ProtNLM"/>
    </source>
</evidence>
<dbReference type="GO" id="GO:0020037">
    <property type="term" value="F:heme binding"/>
    <property type="evidence" value="ECO:0007669"/>
    <property type="project" value="InterPro"/>
</dbReference>
<dbReference type="EMBL" id="HBHK01001072">
    <property type="protein sequence ID" value="CAD9663339.1"/>
    <property type="molecule type" value="Transcribed_RNA"/>
</dbReference>
<dbReference type="PANTHER" id="PTHR47366">
    <property type="entry name" value="TWO-ON-TWO HEMOGLOBIN-3"/>
    <property type="match status" value="1"/>
</dbReference>
<evidence type="ECO:0000256" key="6">
    <source>
        <dbReference type="ARBA" id="ARBA00023004"/>
    </source>
</evidence>
<evidence type="ECO:0000256" key="4">
    <source>
        <dbReference type="ARBA" id="ARBA00022617"/>
    </source>
</evidence>
<evidence type="ECO:0000256" key="7">
    <source>
        <dbReference type="ARBA" id="ARBA00034496"/>
    </source>
</evidence>
<dbReference type="InterPro" id="IPR019795">
    <property type="entry name" value="Globin_bac-like_CS"/>
</dbReference>
<evidence type="ECO:0000256" key="2">
    <source>
        <dbReference type="ARBA" id="ARBA00009660"/>
    </source>
</evidence>
<protein>
    <recommendedName>
        <fullName evidence="9">Hemoglobin</fullName>
    </recommendedName>
</protein>
<keyword evidence="6" id="KW-0408">Iron</keyword>
<sequence length="152" mass="17644">MQALQSNASDLSGVAQGDAFKIDEVNLFERLGKEVFVKLSTNFYNRVYADSEQWFVDIFAGKPKEASIQNQYEFFIQRMGGPALYSERKGHPALIGRHMEFNISKQSAERWIEIMEKAMDDTPEIDPDSRMRMMNFLKHTAYFIYLGVNRNK</sequence>
<organism evidence="8">
    <name type="scientific">Mucochytrium quahogii</name>
    <dbReference type="NCBI Taxonomy" id="96639"/>
    <lineage>
        <taxon>Eukaryota</taxon>
        <taxon>Sar</taxon>
        <taxon>Stramenopiles</taxon>
        <taxon>Bigyra</taxon>
        <taxon>Labyrinthulomycetes</taxon>
        <taxon>Thraustochytrida</taxon>
        <taxon>Thraustochytriidae</taxon>
        <taxon>Mucochytrium</taxon>
    </lineage>
</organism>
<dbReference type="InterPro" id="IPR012292">
    <property type="entry name" value="Globin/Proto"/>
</dbReference>
<gene>
    <name evidence="8" type="ORF">QSP1433_LOCUS626</name>
</gene>
<reference evidence="8" key="1">
    <citation type="submission" date="2021-01" db="EMBL/GenBank/DDBJ databases">
        <authorList>
            <person name="Corre E."/>
            <person name="Pelletier E."/>
            <person name="Niang G."/>
            <person name="Scheremetjew M."/>
            <person name="Finn R."/>
            <person name="Kale V."/>
            <person name="Holt S."/>
            <person name="Cochrane G."/>
            <person name="Meng A."/>
            <person name="Brown T."/>
            <person name="Cohen L."/>
        </authorList>
    </citation>
    <scope>NUCLEOTIDE SEQUENCE</scope>
    <source>
        <strain evidence="8">NY070348D</strain>
    </source>
</reference>
<dbReference type="Pfam" id="PF01152">
    <property type="entry name" value="Bac_globin"/>
    <property type="match status" value="1"/>
</dbReference>
<accession>A0A7S2W1T5</accession>
<keyword evidence="4" id="KW-0349">Heme</keyword>
<evidence type="ECO:0000256" key="5">
    <source>
        <dbReference type="ARBA" id="ARBA00022723"/>
    </source>
</evidence>
<evidence type="ECO:0000256" key="1">
    <source>
        <dbReference type="ARBA" id="ARBA00001971"/>
    </source>
</evidence>
<dbReference type="PROSITE" id="PS01213">
    <property type="entry name" value="GLOBIN_FAM_2"/>
    <property type="match status" value="1"/>
</dbReference>
<dbReference type="AlphaFoldDB" id="A0A7S2W1T5"/>
<dbReference type="CDD" id="cd19755">
    <property type="entry name" value="TrHb2_AtGlb3-like_O"/>
    <property type="match status" value="1"/>
</dbReference>
<dbReference type="SUPFAM" id="SSF46458">
    <property type="entry name" value="Globin-like"/>
    <property type="match status" value="1"/>
</dbReference>
<evidence type="ECO:0000313" key="8">
    <source>
        <dbReference type="EMBL" id="CAD9663339.1"/>
    </source>
</evidence>
<dbReference type="InterPro" id="IPR044203">
    <property type="entry name" value="GlbO/GLB3-like"/>
</dbReference>
<dbReference type="GO" id="GO:0046872">
    <property type="term" value="F:metal ion binding"/>
    <property type="evidence" value="ECO:0007669"/>
    <property type="project" value="UniProtKB-KW"/>
</dbReference>